<evidence type="ECO:0000313" key="2">
    <source>
        <dbReference type="EMBL" id="EMP29317.1"/>
    </source>
</evidence>
<evidence type="ECO:0000313" key="3">
    <source>
        <dbReference type="Proteomes" id="UP000031443"/>
    </source>
</evidence>
<keyword evidence="3" id="KW-1185">Reference proteome</keyword>
<reference evidence="3" key="1">
    <citation type="journal article" date="2013" name="Nat. Genet.">
        <title>The draft genomes of soft-shell turtle and green sea turtle yield insights into the development and evolution of the turtle-specific body plan.</title>
        <authorList>
            <person name="Wang Z."/>
            <person name="Pascual-Anaya J."/>
            <person name="Zadissa A."/>
            <person name="Li W."/>
            <person name="Niimura Y."/>
            <person name="Huang Z."/>
            <person name="Li C."/>
            <person name="White S."/>
            <person name="Xiong Z."/>
            <person name="Fang D."/>
            <person name="Wang B."/>
            <person name="Ming Y."/>
            <person name="Chen Y."/>
            <person name="Zheng Y."/>
            <person name="Kuraku S."/>
            <person name="Pignatelli M."/>
            <person name="Herrero J."/>
            <person name="Beal K."/>
            <person name="Nozawa M."/>
            <person name="Li Q."/>
            <person name="Wang J."/>
            <person name="Zhang H."/>
            <person name="Yu L."/>
            <person name="Shigenobu S."/>
            <person name="Wang J."/>
            <person name="Liu J."/>
            <person name="Flicek P."/>
            <person name="Searle S."/>
            <person name="Wang J."/>
            <person name="Kuratani S."/>
            <person name="Yin Y."/>
            <person name="Aken B."/>
            <person name="Zhang G."/>
            <person name="Irie N."/>
        </authorList>
    </citation>
    <scope>NUCLEOTIDE SEQUENCE [LARGE SCALE GENOMIC DNA]</scope>
</reference>
<name>M7BMB6_CHEMY</name>
<dbReference type="EMBL" id="KB557124">
    <property type="protein sequence ID" value="EMP29317.1"/>
    <property type="molecule type" value="Genomic_DNA"/>
</dbReference>
<dbReference type="Proteomes" id="UP000031443">
    <property type="component" value="Unassembled WGS sequence"/>
</dbReference>
<feature type="region of interest" description="Disordered" evidence="1">
    <location>
        <begin position="114"/>
        <end position="133"/>
    </location>
</feature>
<proteinExistence type="predicted"/>
<sequence>MQKKGHKRDMQQCCDKIKEPRQVYQKARETNCSSGAALKTCHFYQELHAILSGNPTSTTKSPLDASGRTGGSDQRSQPWGQSGGQGSGVGGGCGTCNRVVRWPGERSQDLFLTPEEPSQSEHSDCGMPDAGKGISGNFATPISSYFSRNQSKPQASSIRTHSEAACMQEMHPCILGYPQE</sequence>
<accession>M7BMB6</accession>
<evidence type="ECO:0000256" key="1">
    <source>
        <dbReference type="SAM" id="MobiDB-lite"/>
    </source>
</evidence>
<dbReference type="AlphaFoldDB" id="M7BMB6"/>
<protein>
    <submittedName>
        <fullName evidence="2">Uncharacterized protein</fullName>
    </submittedName>
</protein>
<feature type="region of interest" description="Disordered" evidence="1">
    <location>
        <begin position="52"/>
        <end position="92"/>
    </location>
</feature>
<feature type="compositionally biased region" description="Gly residues" evidence="1">
    <location>
        <begin position="81"/>
        <end position="92"/>
    </location>
</feature>
<gene>
    <name evidence="2" type="ORF">UY3_13561</name>
</gene>
<organism evidence="2 3">
    <name type="scientific">Chelonia mydas</name>
    <name type="common">Green sea-turtle</name>
    <name type="synonym">Chelonia agassizi</name>
    <dbReference type="NCBI Taxonomy" id="8469"/>
    <lineage>
        <taxon>Eukaryota</taxon>
        <taxon>Metazoa</taxon>
        <taxon>Chordata</taxon>
        <taxon>Craniata</taxon>
        <taxon>Vertebrata</taxon>
        <taxon>Euteleostomi</taxon>
        <taxon>Archelosauria</taxon>
        <taxon>Testudinata</taxon>
        <taxon>Testudines</taxon>
        <taxon>Cryptodira</taxon>
        <taxon>Durocryptodira</taxon>
        <taxon>Americhelydia</taxon>
        <taxon>Chelonioidea</taxon>
        <taxon>Cheloniidae</taxon>
        <taxon>Chelonia</taxon>
    </lineage>
</organism>